<dbReference type="OrthoDB" id="1702799at2759"/>
<keyword evidence="3" id="KW-1185">Reference proteome</keyword>
<dbReference type="EMBL" id="CACTIH010005754">
    <property type="protein sequence ID" value="CAA3001368.1"/>
    <property type="molecule type" value="Genomic_DNA"/>
</dbReference>
<organism evidence="2 3">
    <name type="scientific">Olea europaea subsp. europaea</name>
    <dbReference type="NCBI Taxonomy" id="158383"/>
    <lineage>
        <taxon>Eukaryota</taxon>
        <taxon>Viridiplantae</taxon>
        <taxon>Streptophyta</taxon>
        <taxon>Embryophyta</taxon>
        <taxon>Tracheophyta</taxon>
        <taxon>Spermatophyta</taxon>
        <taxon>Magnoliopsida</taxon>
        <taxon>eudicotyledons</taxon>
        <taxon>Gunneridae</taxon>
        <taxon>Pentapetalae</taxon>
        <taxon>asterids</taxon>
        <taxon>lamiids</taxon>
        <taxon>Lamiales</taxon>
        <taxon>Oleaceae</taxon>
        <taxon>Oleeae</taxon>
        <taxon>Olea</taxon>
    </lineage>
</organism>
<sequence>MSRRVCGVRFAQVMLGPNQPQSTEKMDQSQESKNSKRETIASFGEGYATRFDEEGFGGIYGGNQTISKEDEEKIVHGNALGTFSFFLQSQSSSL</sequence>
<protein>
    <submittedName>
        <fullName evidence="2">Uncharacterized protein</fullName>
    </submittedName>
</protein>
<gene>
    <name evidence="2" type="ORF">OLEA9_A034903</name>
</gene>
<evidence type="ECO:0000313" key="2">
    <source>
        <dbReference type="EMBL" id="CAA3001368.1"/>
    </source>
</evidence>
<proteinExistence type="predicted"/>
<name>A0A8S0T9Z8_OLEEU</name>
<feature type="compositionally biased region" description="Basic and acidic residues" evidence="1">
    <location>
        <begin position="24"/>
        <end position="39"/>
    </location>
</feature>
<evidence type="ECO:0000313" key="3">
    <source>
        <dbReference type="Proteomes" id="UP000594638"/>
    </source>
</evidence>
<dbReference type="AlphaFoldDB" id="A0A8S0T9Z8"/>
<dbReference type="PANTHER" id="PTHR36410">
    <property type="entry name" value="EXPRESSED PROTEIN"/>
    <property type="match status" value="1"/>
</dbReference>
<dbReference type="PANTHER" id="PTHR36410:SF1">
    <property type="entry name" value="EXPRESSED PROTEIN"/>
    <property type="match status" value="1"/>
</dbReference>
<accession>A0A8S0T9Z8</accession>
<reference evidence="2 3" key="1">
    <citation type="submission" date="2019-12" db="EMBL/GenBank/DDBJ databases">
        <authorList>
            <person name="Alioto T."/>
            <person name="Alioto T."/>
            <person name="Gomez Garrido J."/>
        </authorList>
    </citation>
    <scope>NUCLEOTIDE SEQUENCE [LARGE SCALE GENOMIC DNA]</scope>
</reference>
<evidence type="ECO:0000256" key="1">
    <source>
        <dbReference type="SAM" id="MobiDB-lite"/>
    </source>
</evidence>
<dbReference type="Proteomes" id="UP000594638">
    <property type="component" value="Unassembled WGS sequence"/>
</dbReference>
<feature type="region of interest" description="Disordered" evidence="1">
    <location>
        <begin position="16"/>
        <end position="39"/>
    </location>
</feature>
<comment type="caution">
    <text evidence="2">The sequence shown here is derived from an EMBL/GenBank/DDBJ whole genome shotgun (WGS) entry which is preliminary data.</text>
</comment>
<dbReference type="Gramene" id="OE9A034903T1">
    <property type="protein sequence ID" value="OE9A034903C1"/>
    <property type="gene ID" value="OE9A034903"/>
</dbReference>